<evidence type="ECO:0000313" key="2">
    <source>
        <dbReference type="EMBL" id="KFI84879.1"/>
    </source>
</evidence>
<dbReference type="PANTHER" id="PTHR43194:SF5">
    <property type="entry name" value="PIMELOYL-[ACYL-CARRIER PROTEIN] METHYL ESTER ESTERASE"/>
    <property type="match status" value="1"/>
</dbReference>
<evidence type="ECO:0000259" key="1">
    <source>
        <dbReference type="Pfam" id="PF12697"/>
    </source>
</evidence>
<protein>
    <submittedName>
        <fullName evidence="2">Hydrolase, alpha/beta fold family</fullName>
    </submittedName>
</protein>
<dbReference type="InterPro" id="IPR000073">
    <property type="entry name" value="AB_hydrolase_1"/>
</dbReference>
<reference evidence="2 3" key="1">
    <citation type="submission" date="2014-03" db="EMBL/GenBank/DDBJ databases">
        <title>Genomics of Bifidobacteria.</title>
        <authorList>
            <person name="Ventura M."/>
            <person name="Milani C."/>
            <person name="Lugli G.A."/>
        </authorList>
    </citation>
    <scope>NUCLEOTIDE SEQUENCE [LARGE SCALE GENOMIC DNA]</scope>
    <source>
        <strain evidence="2 3">LMG 21775</strain>
    </source>
</reference>
<dbReference type="GeneID" id="98299254"/>
<dbReference type="eggNOG" id="COG2267">
    <property type="taxonomic scope" value="Bacteria"/>
</dbReference>
<dbReference type="RefSeq" id="WP_033498025.1">
    <property type="nucleotide sequence ID" value="NZ_JGZI01000001.1"/>
</dbReference>
<dbReference type="STRING" id="218140.BPSY_0064"/>
<dbReference type="PANTHER" id="PTHR43194">
    <property type="entry name" value="HYDROLASE ALPHA/BETA FOLD FAMILY"/>
    <property type="match status" value="1"/>
</dbReference>
<gene>
    <name evidence="2" type="ORF">BPSY_0064</name>
</gene>
<dbReference type="Proteomes" id="UP000029050">
    <property type="component" value="Unassembled WGS sequence"/>
</dbReference>
<dbReference type="InterPro" id="IPR050228">
    <property type="entry name" value="Carboxylesterase_BioH"/>
</dbReference>
<comment type="caution">
    <text evidence="2">The sequence shown here is derived from an EMBL/GenBank/DDBJ whole genome shotgun (WGS) entry which is preliminary data.</text>
</comment>
<organism evidence="2 3">
    <name type="scientific">Bifidobacterium psychraerophilum</name>
    <dbReference type="NCBI Taxonomy" id="218140"/>
    <lineage>
        <taxon>Bacteria</taxon>
        <taxon>Bacillati</taxon>
        <taxon>Actinomycetota</taxon>
        <taxon>Actinomycetes</taxon>
        <taxon>Bifidobacteriales</taxon>
        <taxon>Bifidobacteriaceae</taxon>
        <taxon>Bifidobacterium</taxon>
    </lineage>
</organism>
<dbReference type="Gene3D" id="3.40.50.1820">
    <property type="entry name" value="alpha/beta hydrolase"/>
    <property type="match status" value="1"/>
</dbReference>
<keyword evidence="3" id="KW-1185">Reference proteome</keyword>
<dbReference type="SUPFAM" id="SSF53474">
    <property type="entry name" value="alpha/beta-Hydrolases"/>
    <property type="match status" value="1"/>
</dbReference>
<dbReference type="AlphaFoldDB" id="A0A087CNM9"/>
<dbReference type="EMBL" id="JGZI01000001">
    <property type="protein sequence ID" value="KFI84879.1"/>
    <property type="molecule type" value="Genomic_DNA"/>
</dbReference>
<dbReference type="Pfam" id="PF12697">
    <property type="entry name" value="Abhydrolase_6"/>
    <property type="match status" value="1"/>
</dbReference>
<accession>A0A087CNM9</accession>
<dbReference type="InterPro" id="IPR029058">
    <property type="entry name" value="AB_hydrolase_fold"/>
</dbReference>
<dbReference type="OrthoDB" id="495620at2"/>
<evidence type="ECO:0000313" key="3">
    <source>
        <dbReference type="Proteomes" id="UP000029050"/>
    </source>
</evidence>
<feature type="domain" description="AB hydrolase-1" evidence="1">
    <location>
        <begin position="16"/>
        <end position="271"/>
    </location>
</feature>
<keyword evidence="2" id="KW-0378">Hydrolase</keyword>
<sequence>MNILNTVYAQGEGIPLILLHAFPVDHRMWDECARLITAKAEESGLAPVSVYAPDMPGAGECPVPDEASTGARADDGAYTEALDNMAHAFVDLLHQLGHRQAIWVGLSMGGYLALAIQRLHPEAVAGMALCDTKADADSPESMRHRLQIAEECEASDGVEAVMGFAQPHEQDSDIKKSQRIVDLFTQWIRSQSPQGVAWRERMAAGRCDQNDQLATITTPALVLSGDLDPSSPPASMRPMADAMTKADVRFVEVGNSGHFSAVEHPESVANALVNLVERVRTAQ</sequence>
<dbReference type="GO" id="GO:0016787">
    <property type="term" value="F:hydrolase activity"/>
    <property type="evidence" value="ECO:0007669"/>
    <property type="project" value="UniProtKB-KW"/>
</dbReference>
<proteinExistence type="predicted"/>
<name>A0A087CNM9_9BIFI</name>